<dbReference type="PANTHER" id="PTHR12776:SF1">
    <property type="entry name" value="KAZRIN"/>
    <property type="match status" value="1"/>
</dbReference>
<dbReference type="EMBL" id="JADDUC020000026">
    <property type="protein sequence ID" value="KAI1231453.1"/>
    <property type="molecule type" value="Genomic_DNA"/>
</dbReference>
<evidence type="ECO:0000313" key="5">
    <source>
        <dbReference type="Proteomes" id="UP000618051"/>
    </source>
</evidence>
<dbReference type="Pfam" id="PF25986">
    <property type="entry name" value="Kazrin"/>
    <property type="match status" value="1"/>
</dbReference>
<dbReference type="EMBL" id="JADDUC010000093">
    <property type="protein sequence ID" value="KAG0119121.1"/>
    <property type="molecule type" value="Genomic_DNA"/>
</dbReference>
<reference evidence="3" key="1">
    <citation type="submission" date="2020-10" db="EMBL/GenBank/DDBJ databases">
        <title>Feather gene expression reveals the developmental basis of iridescence in African starlings.</title>
        <authorList>
            <person name="Rubenstein D.R."/>
        </authorList>
    </citation>
    <scope>NUCLEOTIDE SEQUENCE</scope>
    <source>
        <strain evidence="3">SS15</strain>
        <tissue evidence="3">Liver</tissue>
    </source>
</reference>
<dbReference type="Proteomes" id="UP000618051">
    <property type="component" value="Unassembled WGS sequence"/>
</dbReference>
<proteinExistence type="predicted"/>
<dbReference type="InterPro" id="IPR059089">
    <property type="entry name" value="Kazrin_N"/>
</dbReference>
<feature type="region of interest" description="Disordered" evidence="1">
    <location>
        <begin position="60"/>
        <end position="92"/>
    </location>
</feature>
<dbReference type="OrthoDB" id="9428632at2759"/>
<evidence type="ECO:0000313" key="3">
    <source>
        <dbReference type="EMBL" id="KAG0119121.1"/>
    </source>
</evidence>
<reference evidence="4 5" key="2">
    <citation type="journal article" date="2021" name="J. Hered.">
        <title>Feather Gene Expression Elucidates the Developmental Basis of Plumage Iridescence in African Starlings.</title>
        <authorList>
            <person name="Rubenstein D.R."/>
            <person name="Corvelo A."/>
            <person name="MacManes M.D."/>
            <person name="Maia R."/>
            <person name="Narzisi G."/>
            <person name="Rousaki A."/>
            <person name="Vandenabeele P."/>
            <person name="Shawkey M.D."/>
            <person name="Solomon J."/>
        </authorList>
    </citation>
    <scope>NUCLEOTIDE SEQUENCE [LARGE SCALE GENOMIC DNA]</scope>
    <source>
        <strain evidence="4">SS15</strain>
    </source>
</reference>
<gene>
    <name evidence="4" type="ORF">IHE44_0007902</name>
    <name evidence="3" type="ORF">IHE44_014809</name>
</gene>
<protein>
    <recommendedName>
        <fullName evidence="2">Kazrin N-terminal domain-containing protein</fullName>
    </recommendedName>
</protein>
<dbReference type="InterPro" id="IPR037614">
    <property type="entry name" value="Kazrin"/>
</dbReference>
<comment type="caution">
    <text evidence="3">The sequence shown here is derived from an EMBL/GenBank/DDBJ whole genome shotgun (WGS) entry which is preliminary data.</text>
</comment>
<dbReference type="PANTHER" id="PTHR12776">
    <property type="entry name" value="KAZRIN-RELATED"/>
    <property type="match status" value="1"/>
</dbReference>
<evidence type="ECO:0000313" key="4">
    <source>
        <dbReference type="EMBL" id="KAI1231453.1"/>
    </source>
</evidence>
<sequence length="130" mass="14036">MALLREEVAQLQEEVHLLRQMKEMLTKDLEETHGSKSPEVLSATELKVQLAQKEQELARAKEALQARASPKSSSSSQPAVLHPSPSPKAVPHPAALAAASLCLQQPTIHGGAQQSRSCYVSVSIILLPKD</sequence>
<organism evidence="3">
    <name type="scientific">Lamprotornis superbus</name>
    <dbReference type="NCBI Taxonomy" id="245042"/>
    <lineage>
        <taxon>Eukaryota</taxon>
        <taxon>Metazoa</taxon>
        <taxon>Chordata</taxon>
        <taxon>Craniata</taxon>
        <taxon>Vertebrata</taxon>
        <taxon>Euteleostomi</taxon>
        <taxon>Archelosauria</taxon>
        <taxon>Archosauria</taxon>
        <taxon>Dinosauria</taxon>
        <taxon>Saurischia</taxon>
        <taxon>Theropoda</taxon>
        <taxon>Coelurosauria</taxon>
        <taxon>Aves</taxon>
        <taxon>Neognathae</taxon>
        <taxon>Neoaves</taxon>
        <taxon>Telluraves</taxon>
        <taxon>Australaves</taxon>
        <taxon>Passeriformes</taxon>
        <taxon>Sturnidae</taxon>
        <taxon>Lamprotornis</taxon>
    </lineage>
</organism>
<evidence type="ECO:0000256" key="1">
    <source>
        <dbReference type="SAM" id="MobiDB-lite"/>
    </source>
</evidence>
<name>A0A835NQ07_9PASS</name>
<dbReference type="AlphaFoldDB" id="A0A835NQ07"/>
<keyword evidence="5" id="KW-1185">Reference proteome</keyword>
<feature type="domain" description="Kazrin N-terminal" evidence="2">
    <location>
        <begin position="2"/>
        <end position="66"/>
    </location>
</feature>
<accession>A0A835NQ07</accession>
<evidence type="ECO:0000259" key="2">
    <source>
        <dbReference type="Pfam" id="PF25986"/>
    </source>
</evidence>
<reference evidence="4" key="3">
    <citation type="submission" date="2022-01" db="EMBL/GenBank/DDBJ databases">
        <authorList>
            <person name="Rubenstein D.R."/>
        </authorList>
    </citation>
    <scope>NUCLEOTIDE SEQUENCE</scope>
    <source>
        <strain evidence="4">SS15</strain>
        <tissue evidence="4">Liver</tissue>
    </source>
</reference>